<dbReference type="PANTHER" id="PTHR42870:SF1">
    <property type="entry name" value="NON-SPECIFIC LIPID-TRANSFER PROTEIN-LIKE 2"/>
    <property type="match status" value="1"/>
</dbReference>
<evidence type="ECO:0000313" key="3">
    <source>
        <dbReference type="EMBL" id="GGO49603.1"/>
    </source>
</evidence>
<evidence type="ECO:0000259" key="1">
    <source>
        <dbReference type="Pfam" id="PF00108"/>
    </source>
</evidence>
<dbReference type="PANTHER" id="PTHR42870">
    <property type="entry name" value="ACETYL-COA C-ACETYLTRANSFERASE"/>
    <property type="match status" value="1"/>
</dbReference>
<dbReference type="InterPro" id="IPR016039">
    <property type="entry name" value="Thiolase-like"/>
</dbReference>
<dbReference type="PIRSF" id="PIRSF000429">
    <property type="entry name" value="Ac-CoA_Ac_transf"/>
    <property type="match status" value="1"/>
</dbReference>
<dbReference type="Proteomes" id="UP000642509">
    <property type="component" value="Unassembled WGS sequence"/>
</dbReference>
<evidence type="ECO:0000259" key="2">
    <source>
        <dbReference type="Pfam" id="PF22691"/>
    </source>
</evidence>
<reference evidence="4" key="1">
    <citation type="journal article" date="2019" name="Int. J. Syst. Evol. Microbiol.">
        <title>The Global Catalogue of Microorganisms (GCM) 10K type strain sequencing project: providing services to taxonomists for standard genome sequencing and annotation.</title>
        <authorList>
            <consortium name="The Broad Institute Genomics Platform"/>
            <consortium name="The Broad Institute Genome Sequencing Center for Infectious Disease"/>
            <person name="Wu L."/>
            <person name="Ma J."/>
        </authorList>
    </citation>
    <scope>NUCLEOTIDE SEQUENCE [LARGE SCALE GENOMIC DNA]</scope>
    <source>
        <strain evidence="4">CGMCC 1.7064</strain>
    </source>
</reference>
<name>A0ABQ2MC39_9MICC</name>
<comment type="caution">
    <text evidence="3">The sequence shown here is derived from an EMBL/GenBank/DDBJ whole genome shotgun (WGS) entry which is preliminary data.</text>
</comment>
<proteinExistence type="predicted"/>
<organism evidence="3 4">
    <name type="scientific">Citricoccus zhacaiensis</name>
    <dbReference type="NCBI Taxonomy" id="489142"/>
    <lineage>
        <taxon>Bacteria</taxon>
        <taxon>Bacillati</taxon>
        <taxon>Actinomycetota</taxon>
        <taxon>Actinomycetes</taxon>
        <taxon>Micrococcales</taxon>
        <taxon>Micrococcaceae</taxon>
        <taxon>Citricoccus</taxon>
    </lineage>
</organism>
<dbReference type="SUPFAM" id="SSF53901">
    <property type="entry name" value="Thiolase-like"/>
    <property type="match status" value="2"/>
</dbReference>
<dbReference type="Pfam" id="PF22691">
    <property type="entry name" value="Thiolase_C_1"/>
    <property type="match status" value="1"/>
</dbReference>
<accession>A0ABQ2MC39</accession>
<protein>
    <submittedName>
        <fullName evidence="3">Acetyl-CoA acetyltransferase</fullName>
    </submittedName>
</protein>
<dbReference type="Pfam" id="PF00108">
    <property type="entry name" value="Thiolase_N"/>
    <property type="match status" value="1"/>
</dbReference>
<keyword evidence="4" id="KW-1185">Reference proteome</keyword>
<gene>
    <name evidence="3" type="ORF">GCM10010977_31900</name>
</gene>
<dbReference type="InterPro" id="IPR020616">
    <property type="entry name" value="Thiolase_N"/>
</dbReference>
<dbReference type="RefSeq" id="WP_188807154.1">
    <property type="nucleotide sequence ID" value="NZ_BAAAOU010000017.1"/>
</dbReference>
<dbReference type="Gene3D" id="3.40.47.10">
    <property type="match status" value="1"/>
</dbReference>
<dbReference type="InterPro" id="IPR002155">
    <property type="entry name" value="Thiolase"/>
</dbReference>
<dbReference type="EMBL" id="BMLQ01000012">
    <property type="protein sequence ID" value="GGO49603.1"/>
    <property type="molecule type" value="Genomic_DNA"/>
</dbReference>
<evidence type="ECO:0000313" key="4">
    <source>
        <dbReference type="Proteomes" id="UP000642509"/>
    </source>
</evidence>
<feature type="domain" description="Thiolase N-terminal" evidence="1">
    <location>
        <begin position="4"/>
        <end position="191"/>
    </location>
</feature>
<dbReference type="InterPro" id="IPR055140">
    <property type="entry name" value="Thiolase_C_2"/>
</dbReference>
<feature type="domain" description="Thiolase C-terminal" evidence="2">
    <location>
        <begin position="255"/>
        <end position="393"/>
    </location>
</feature>
<dbReference type="CDD" id="cd00829">
    <property type="entry name" value="SCP-x_thiolase"/>
    <property type="match status" value="1"/>
</dbReference>
<sequence>MGRVAVIGYAATPVGRLQPQGPESGSLEHEVLADVVLRAVEMAQVDKSDIGGLSFAQPRPYTQQKYFATFMASYLQLPCDGFVAEVLGNGMTGGFAFEHAADNIRTGRAKVALALGVNYETAIPSGEHMMSSMRAVGDVDFQAPFGITPIAWYAMDMMRYLHDFGATREDVATVAVKNRHHATLNPLAQYRKPTTLEEVLDQPTIVHPLGLFEVPPRSDGAVCLVLADEEVARASGRPYVVVRGTGFHHEGAHQITATPNDMIALNAAQKAGGQAFDEAGLRPSDIDFAELYAPCTIVEVLVSEALGFAPRGAGARFAAEGRTSLGGDIPLSTSGGLTSRGHPAYVTPLYNLLETCEQLMHQAGERQVKDASVGLATAELGNYNAALVHILERVSA</sequence>